<keyword evidence="2" id="KW-1185">Reference proteome</keyword>
<dbReference type="GO" id="GO:0016301">
    <property type="term" value="F:kinase activity"/>
    <property type="evidence" value="ECO:0007669"/>
    <property type="project" value="UniProtKB-KW"/>
</dbReference>
<dbReference type="AlphaFoldDB" id="A0A2Z7AJ25"/>
<reference evidence="1 2" key="1">
    <citation type="journal article" date="2015" name="Proc. Natl. Acad. Sci. U.S.A.">
        <title>The resurrection genome of Boea hygrometrica: A blueprint for survival of dehydration.</title>
        <authorList>
            <person name="Xiao L."/>
            <person name="Yang G."/>
            <person name="Zhang L."/>
            <person name="Yang X."/>
            <person name="Zhao S."/>
            <person name="Ji Z."/>
            <person name="Zhou Q."/>
            <person name="Hu M."/>
            <person name="Wang Y."/>
            <person name="Chen M."/>
            <person name="Xu Y."/>
            <person name="Jin H."/>
            <person name="Xiao X."/>
            <person name="Hu G."/>
            <person name="Bao F."/>
            <person name="Hu Y."/>
            <person name="Wan P."/>
            <person name="Li L."/>
            <person name="Deng X."/>
            <person name="Kuang T."/>
            <person name="Xiang C."/>
            <person name="Zhu J.K."/>
            <person name="Oliver M.J."/>
            <person name="He Y."/>
        </authorList>
    </citation>
    <scope>NUCLEOTIDE SEQUENCE [LARGE SCALE GENOMIC DNA]</scope>
    <source>
        <strain evidence="2">cv. XS01</strain>
    </source>
</reference>
<name>A0A2Z7AJ25_9LAMI</name>
<keyword evidence="1" id="KW-0418">Kinase</keyword>
<keyword evidence="1" id="KW-0675">Receptor</keyword>
<dbReference type="Proteomes" id="UP000250235">
    <property type="component" value="Unassembled WGS sequence"/>
</dbReference>
<gene>
    <name evidence="1" type="ORF">F511_02932</name>
</gene>
<sequence length="52" mass="6136">MWAKLNRALLAFRVDGDFESFLHYTTPRFSLKTIDLTAQVPYLYGVSRWNLL</sequence>
<protein>
    <submittedName>
        <fullName evidence="1">Putative receptor-like protein kinase</fullName>
    </submittedName>
</protein>
<evidence type="ECO:0000313" key="1">
    <source>
        <dbReference type="EMBL" id="KZV21774.1"/>
    </source>
</evidence>
<proteinExistence type="predicted"/>
<accession>A0A2Z7AJ25</accession>
<keyword evidence="1" id="KW-0808">Transferase</keyword>
<dbReference type="EMBL" id="KV014877">
    <property type="protein sequence ID" value="KZV21774.1"/>
    <property type="molecule type" value="Genomic_DNA"/>
</dbReference>
<organism evidence="1 2">
    <name type="scientific">Dorcoceras hygrometricum</name>
    <dbReference type="NCBI Taxonomy" id="472368"/>
    <lineage>
        <taxon>Eukaryota</taxon>
        <taxon>Viridiplantae</taxon>
        <taxon>Streptophyta</taxon>
        <taxon>Embryophyta</taxon>
        <taxon>Tracheophyta</taxon>
        <taxon>Spermatophyta</taxon>
        <taxon>Magnoliopsida</taxon>
        <taxon>eudicotyledons</taxon>
        <taxon>Gunneridae</taxon>
        <taxon>Pentapetalae</taxon>
        <taxon>asterids</taxon>
        <taxon>lamiids</taxon>
        <taxon>Lamiales</taxon>
        <taxon>Gesneriaceae</taxon>
        <taxon>Didymocarpoideae</taxon>
        <taxon>Trichosporeae</taxon>
        <taxon>Loxocarpinae</taxon>
        <taxon>Dorcoceras</taxon>
    </lineage>
</organism>
<evidence type="ECO:0000313" key="2">
    <source>
        <dbReference type="Proteomes" id="UP000250235"/>
    </source>
</evidence>